<feature type="compositionally biased region" description="Basic residues" evidence="1">
    <location>
        <begin position="204"/>
        <end position="218"/>
    </location>
</feature>
<reference evidence="2" key="1">
    <citation type="journal article" date="2022" name="Int. J. Mol. Sci.">
        <title>Draft Genome of Tanacetum Coccineum: Genomic Comparison of Closely Related Tanacetum-Family Plants.</title>
        <authorList>
            <person name="Yamashiro T."/>
            <person name="Shiraishi A."/>
            <person name="Nakayama K."/>
            <person name="Satake H."/>
        </authorList>
    </citation>
    <scope>NUCLEOTIDE SEQUENCE</scope>
</reference>
<feature type="compositionally biased region" description="Low complexity" evidence="1">
    <location>
        <begin position="657"/>
        <end position="671"/>
    </location>
</feature>
<feature type="compositionally biased region" description="Basic and acidic residues" evidence="1">
    <location>
        <begin position="236"/>
        <end position="262"/>
    </location>
</feature>
<feature type="region of interest" description="Disordered" evidence="1">
    <location>
        <begin position="121"/>
        <end position="220"/>
    </location>
</feature>
<comment type="caution">
    <text evidence="2">The sequence shown here is derived from an EMBL/GenBank/DDBJ whole genome shotgun (WGS) entry which is preliminary data.</text>
</comment>
<feature type="compositionally biased region" description="Basic residues" evidence="1">
    <location>
        <begin position="135"/>
        <end position="146"/>
    </location>
</feature>
<evidence type="ECO:0000313" key="3">
    <source>
        <dbReference type="Proteomes" id="UP001151760"/>
    </source>
</evidence>
<feature type="region of interest" description="Disordered" evidence="1">
    <location>
        <begin position="704"/>
        <end position="736"/>
    </location>
</feature>
<organism evidence="2 3">
    <name type="scientific">Tanacetum coccineum</name>
    <dbReference type="NCBI Taxonomy" id="301880"/>
    <lineage>
        <taxon>Eukaryota</taxon>
        <taxon>Viridiplantae</taxon>
        <taxon>Streptophyta</taxon>
        <taxon>Embryophyta</taxon>
        <taxon>Tracheophyta</taxon>
        <taxon>Spermatophyta</taxon>
        <taxon>Magnoliopsida</taxon>
        <taxon>eudicotyledons</taxon>
        <taxon>Gunneridae</taxon>
        <taxon>Pentapetalae</taxon>
        <taxon>asterids</taxon>
        <taxon>campanulids</taxon>
        <taxon>Asterales</taxon>
        <taxon>Asteraceae</taxon>
        <taxon>Asteroideae</taxon>
        <taxon>Anthemideae</taxon>
        <taxon>Anthemidinae</taxon>
        <taxon>Tanacetum</taxon>
    </lineage>
</organism>
<dbReference type="PANTHER" id="PTHR48125">
    <property type="entry name" value="LP07818P1"/>
    <property type="match status" value="1"/>
</dbReference>
<protein>
    <recommendedName>
        <fullName evidence="4">Histone deacetylase 14</fullName>
    </recommendedName>
</protein>
<feature type="compositionally biased region" description="Pro residues" evidence="1">
    <location>
        <begin position="643"/>
        <end position="656"/>
    </location>
</feature>
<evidence type="ECO:0000256" key="1">
    <source>
        <dbReference type="SAM" id="MobiDB-lite"/>
    </source>
</evidence>
<accession>A0ABQ5J5J0</accession>
<feature type="compositionally biased region" description="Polar residues" evidence="1">
    <location>
        <begin position="678"/>
        <end position="689"/>
    </location>
</feature>
<feature type="region of interest" description="Disordered" evidence="1">
    <location>
        <begin position="316"/>
        <end position="390"/>
    </location>
</feature>
<feature type="compositionally biased region" description="Low complexity" evidence="1">
    <location>
        <begin position="147"/>
        <end position="168"/>
    </location>
</feature>
<feature type="region of interest" description="Disordered" evidence="1">
    <location>
        <begin position="629"/>
        <end position="689"/>
    </location>
</feature>
<feature type="compositionally biased region" description="Polar residues" evidence="1">
    <location>
        <begin position="367"/>
        <end position="383"/>
    </location>
</feature>
<feature type="compositionally biased region" description="Basic and acidic residues" evidence="1">
    <location>
        <begin position="182"/>
        <end position="197"/>
    </location>
</feature>
<feature type="region of interest" description="Disordered" evidence="1">
    <location>
        <begin position="236"/>
        <end position="293"/>
    </location>
</feature>
<sequence length="796" mass="88057">MWEEFTQSIHTFIEDKKNLAHHTQGKKKANLIVIPSVRFTKLIIHHLQSKHKFHPRPCSPLHLPNKEPIFGYVKFRSKGTKREVFGMPIPNDLITADIRGEQYYNAYLEKVAKHKRYLAGEEVSDPDSPAPKPAKATKPKATKKSKPLASKAAPVTKPAAAKTPKLTASQPPKPTPATTKLSKKDQSKKLKLVKESSEASSLAKRPKAGKVIKKRKPKSSLQLVDELVHEGVPDKELVYGDKEADTQRAMEESLKEVHDAHRGPLPPVVIREPDSRKFQPLPDVQGNGKEKVSNEQVALDLLNLQTPKKKSLAEQYIFQRRSSAPTEPSSHDESSSLYAELGLTDSETKSDEEIAGPNPGIQAKGQAGSNPSDAAVSQPQSSHVVHAGPNREHMDLEVTNTSIQQNPEKMDKEFTTTAYPNVEENLKLPTEDQFLVEKSQEDEPEKTNTKSEVQSMVMVPIHQDTSSVPLMTTPIIDLTVSQPVSITVQAPLPTSTATVTAITTTTSLLPPPTQPQQGSLDSILIQRINELEQHMVDLLQDNLALEERLDKHGSRLYKLENLDIPHQVSKVVDEIVTDAVDWAIQAPLRDRFRDLLEAGMKEILHHRMWETKSYEAHKDHKKLYKALEKKKKRRHESPKTPLGSPPYQPPPPPSPAGPSGTSGASGAFGSSQLPPPHQSKSTAAPSSSKIATLAEYTAWTTTDTRLKQSVSSIPEDIYMDADSPPGEQVHSSDDEDIRNAHIPKVNLKQDWWKPLSKEDRPATPEPAWSIPSSDLLVLMNNCASALASTYAPPPEN</sequence>
<evidence type="ECO:0000313" key="2">
    <source>
        <dbReference type="EMBL" id="GJU07401.1"/>
    </source>
</evidence>
<evidence type="ECO:0008006" key="4">
    <source>
        <dbReference type="Google" id="ProtNLM"/>
    </source>
</evidence>
<name>A0ABQ5J5J0_9ASTR</name>
<dbReference type="PANTHER" id="PTHR48125:SF12">
    <property type="entry name" value="AT HOOK TRANSCRIPTION FACTOR FAMILY-RELATED"/>
    <property type="match status" value="1"/>
</dbReference>
<keyword evidence="3" id="KW-1185">Reference proteome</keyword>
<gene>
    <name evidence="2" type="ORF">Tco_1123831</name>
</gene>
<reference evidence="2" key="2">
    <citation type="submission" date="2022-01" db="EMBL/GenBank/DDBJ databases">
        <authorList>
            <person name="Yamashiro T."/>
            <person name="Shiraishi A."/>
            <person name="Satake H."/>
            <person name="Nakayama K."/>
        </authorList>
    </citation>
    <scope>NUCLEOTIDE SEQUENCE</scope>
</reference>
<dbReference type="EMBL" id="BQNB010021535">
    <property type="protein sequence ID" value="GJU07401.1"/>
    <property type="molecule type" value="Genomic_DNA"/>
</dbReference>
<proteinExistence type="predicted"/>
<dbReference type="Proteomes" id="UP001151760">
    <property type="component" value="Unassembled WGS sequence"/>
</dbReference>